<name>A0A7S2HJK8_9STRA</name>
<proteinExistence type="predicted"/>
<keyword evidence="1" id="KW-0175">Coiled coil</keyword>
<gene>
    <name evidence="3" type="ORF">HTAM1171_LOCUS6003</name>
</gene>
<feature type="region of interest" description="Disordered" evidence="2">
    <location>
        <begin position="19"/>
        <end position="64"/>
    </location>
</feature>
<organism evidence="3">
    <name type="scientific">Helicotheca tamesis</name>
    <dbReference type="NCBI Taxonomy" id="374047"/>
    <lineage>
        <taxon>Eukaryota</taxon>
        <taxon>Sar</taxon>
        <taxon>Stramenopiles</taxon>
        <taxon>Ochrophyta</taxon>
        <taxon>Bacillariophyta</taxon>
        <taxon>Mediophyceae</taxon>
        <taxon>Lithodesmiophycidae</taxon>
        <taxon>Lithodesmiales</taxon>
        <taxon>Lithodesmiaceae</taxon>
        <taxon>Helicotheca</taxon>
    </lineage>
</organism>
<evidence type="ECO:0000256" key="2">
    <source>
        <dbReference type="SAM" id="MobiDB-lite"/>
    </source>
</evidence>
<feature type="compositionally biased region" description="Acidic residues" evidence="2">
    <location>
        <begin position="21"/>
        <end position="30"/>
    </location>
</feature>
<evidence type="ECO:0000313" key="3">
    <source>
        <dbReference type="EMBL" id="CAD9492760.1"/>
    </source>
</evidence>
<feature type="coiled-coil region" evidence="1">
    <location>
        <begin position="108"/>
        <end position="139"/>
    </location>
</feature>
<accession>A0A7S2HJK8</accession>
<reference evidence="3" key="1">
    <citation type="submission" date="2021-01" db="EMBL/GenBank/DDBJ databases">
        <authorList>
            <person name="Corre E."/>
            <person name="Pelletier E."/>
            <person name="Niang G."/>
            <person name="Scheremetjew M."/>
            <person name="Finn R."/>
            <person name="Kale V."/>
            <person name="Holt S."/>
            <person name="Cochrane G."/>
            <person name="Meng A."/>
            <person name="Brown T."/>
            <person name="Cohen L."/>
        </authorList>
    </citation>
    <scope>NUCLEOTIDE SEQUENCE</scope>
    <source>
        <strain evidence="3">CCMP826</strain>
    </source>
</reference>
<sequence>MLSATMIPDITNTTQIRMVDVGDDDDDDAESISTCPSTCSSSSSTASTSVEGHAQELSSSSLSQRCIQKKMNRKAALDDDNNKDIIISQLRAELARAKAEAKHNLFLVEKLIEENQMIRQEANDANARTADTLEEEKVEQQSPSFLRTSAMTMAWDFGKTWHENAAKAIQALKEEEVVSTTMKTTTCYPKITDTSSPFSSEEKIGLIAHKDVNQEVRKNGGIKRAEATTKPLTTNDNMPIEEKYDVNGFQDESPSPYSSACKSLKVLFRRNSSSVSSNSGLVAVTKQQQEIAKSLLWESFDLKCIVENDDTF</sequence>
<protein>
    <submittedName>
        <fullName evidence="3">Uncharacterized protein</fullName>
    </submittedName>
</protein>
<evidence type="ECO:0000256" key="1">
    <source>
        <dbReference type="SAM" id="Coils"/>
    </source>
</evidence>
<dbReference type="AlphaFoldDB" id="A0A7S2HJK8"/>
<feature type="compositionally biased region" description="Low complexity" evidence="2">
    <location>
        <begin position="31"/>
        <end position="49"/>
    </location>
</feature>
<dbReference type="EMBL" id="HBGV01009660">
    <property type="protein sequence ID" value="CAD9492760.1"/>
    <property type="molecule type" value="Transcribed_RNA"/>
</dbReference>